<name>A0A5N6ZA12_9EURO</name>
<evidence type="ECO:0000313" key="1">
    <source>
        <dbReference type="EMBL" id="KAE8354494.1"/>
    </source>
</evidence>
<dbReference type="AlphaFoldDB" id="A0A5N6ZA12"/>
<protein>
    <recommendedName>
        <fullName evidence="3">Transcription factor domain-containing protein</fullName>
    </recommendedName>
</protein>
<keyword evidence="2" id="KW-1185">Reference proteome</keyword>
<reference evidence="2" key="1">
    <citation type="submission" date="2019-04" db="EMBL/GenBank/DDBJ databases">
        <title>Friends and foes A comparative genomics studyof 23 Aspergillus species from section Flavi.</title>
        <authorList>
            <consortium name="DOE Joint Genome Institute"/>
            <person name="Kjaerbolling I."/>
            <person name="Vesth T."/>
            <person name="Frisvad J.C."/>
            <person name="Nybo J.L."/>
            <person name="Theobald S."/>
            <person name="Kildgaard S."/>
            <person name="Isbrandt T."/>
            <person name="Kuo A."/>
            <person name="Sato A."/>
            <person name="Lyhne E.K."/>
            <person name="Kogle M.E."/>
            <person name="Wiebenga A."/>
            <person name="Kun R.S."/>
            <person name="Lubbers R.J."/>
            <person name="Makela M.R."/>
            <person name="Barry K."/>
            <person name="Chovatia M."/>
            <person name="Clum A."/>
            <person name="Daum C."/>
            <person name="Haridas S."/>
            <person name="He G."/>
            <person name="LaButti K."/>
            <person name="Lipzen A."/>
            <person name="Mondo S."/>
            <person name="Riley R."/>
            <person name="Salamov A."/>
            <person name="Simmons B.A."/>
            <person name="Magnuson J.K."/>
            <person name="Henrissat B."/>
            <person name="Mortensen U.H."/>
            <person name="Larsen T.O."/>
            <person name="Devries R.P."/>
            <person name="Grigoriev I.V."/>
            <person name="Machida M."/>
            <person name="Baker S.E."/>
            <person name="Andersen M.R."/>
        </authorList>
    </citation>
    <scope>NUCLEOTIDE SEQUENCE [LARGE SCALE GENOMIC DNA]</scope>
    <source>
        <strain evidence="2">CBS 553.77</strain>
    </source>
</reference>
<sequence>MEQAVPDQDHRLFVPHGERLPVLQLFMKFITNTFPTFHAYNNFRETDYPSFAAGIISSLSENFLSLDDAAYCVSLVFQDQWGVEASSLLESREAYDNAIQGVALACDPAQNMSKPGFIGAIILLSIYEMRARTIPDGWLNHARGVEAHMEQLGAPAFRHGLARSCFILFRGFLIASAFRHGQPCFLEERQWLELSEWIRIEDSQKTGNDTELVDIIESVFMELVKFPRYVYEARLLQRAPHNDQMIDLCTRVLDSRKNLMSQVGWLEYLFNINLLRANHNLRFSAAALTVQMALLHGAECAVRLSEDLAIRVTMKPIPPFHVSSGLAQYIDAGHVMHDAAWLDYVACSMGWVGTRVIDEDEP</sequence>
<dbReference type="InterPro" id="IPR053178">
    <property type="entry name" value="Osmoadaptation_assoc"/>
</dbReference>
<gene>
    <name evidence="1" type="ORF">BDV28DRAFT_164154</name>
</gene>
<evidence type="ECO:0008006" key="3">
    <source>
        <dbReference type="Google" id="ProtNLM"/>
    </source>
</evidence>
<evidence type="ECO:0000313" key="2">
    <source>
        <dbReference type="Proteomes" id="UP000327118"/>
    </source>
</evidence>
<dbReference type="Proteomes" id="UP000327118">
    <property type="component" value="Unassembled WGS sequence"/>
</dbReference>
<proteinExistence type="predicted"/>
<accession>A0A5N6ZA12</accession>
<dbReference type="PANTHER" id="PTHR38111:SF5">
    <property type="entry name" value="TRANSCRIPTION FACTOR DOMAIN-CONTAINING PROTEIN"/>
    <property type="match status" value="1"/>
</dbReference>
<organism evidence="1 2">
    <name type="scientific">Aspergillus coremiiformis</name>
    <dbReference type="NCBI Taxonomy" id="138285"/>
    <lineage>
        <taxon>Eukaryota</taxon>
        <taxon>Fungi</taxon>
        <taxon>Dikarya</taxon>
        <taxon>Ascomycota</taxon>
        <taxon>Pezizomycotina</taxon>
        <taxon>Eurotiomycetes</taxon>
        <taxon>Eurotiomycetidae</taxon>
        <taxon>Eurotiales</taxon>
        <taxon>Aspergillaceae</taxon>
        <taxon>Aspergillus</taxon>
        <taxon>Aspergillus subgen. Circumdati</taxon>
    </lineage>
</organism>
<dbReference type="PANTHER" id="PTHR38111">
    <property type="entry name" value="ZN(2)-C6 FUNGAL-TYPE DOMAIN-CONTAINING PROTEIN-RELATED"/>
    <property type="match status" value="1"/>
</dbReference>
<dbReference type="EMBL" id="ML739071">
    <property type="protein sequence ID" value="KAE8354494.1"/>
    <property type="molecule type" value="Genomic_DNA"/>
</dbReference>
<dbReference type="OrthoDB" id="5126878at2759"/>